<evidence type="ECO:0000256" key="2">
    <source>
        <dbReference type="ARBA" id="ARBA00009320"/>
    </source>
</evidence>
<comment type="pathway">
    <text evidence="7">Cofactor biosynthesis; tetrahydrofolate biosynthesis; 4-aminobenzoate from chorismate: step 2/2.</text>
</comment>
<dbReference type="SUPFAM" id="SSF56752">
    <property type="entry name" value="D-aminoacid aminotransferase-like PLP-dependent enzymes"/>
    <property type="match status" value="1"/>
</dbReference>
<dbReference type="NCBIfam" id="TIGR03461">
    <property type="entry name" value="pabC_Proteo"/>
    <property type="match status" value="1"/>
</dbReference>
<dbReference type="GO" id="GO:0008696">
    <property type="term" value="F:4-amino-4-deoxychorismate lyase activity"/>
    <property type="evidence" value="ECO:0007669"/>
    <property type="project" value="UniProtKB-EC"/>
</dbReference>
<evidence type="ECO:0000256" key="5">
    <source>
        <dbReference type="ARBA" id="ARBA00022909"/>
    </source>
</evidence>
<feature type="non-terminal residue" evidence="10">
    <location>
        <position position="190"/>
    </location>
</feature>
<evidence type="ECO:0000313" key="10">
    <source>
        <dbReference type="EMBL" id="EFK97773.1"/>
    </source>
</evidence>
<evidence type="ECO:0000256" key="9">
    <source>
        <dbReference type="ARBA" id="ARBA00049529"/>
    </source>
</evidence>
<gene>
    <name evidence="10" type="ORF">LDC_0172</name>
</gene>
<evidence type="ECO:0000256" key="4">
    <source>
        <dbReference type="ARBA" id="ARBA00022898"/>
    </source>
</evidence>
<evidence type="ECO:0000256" key="8">
    <source>
        <dbReference type="ARBA" id="ARBA00035676"/>
    </source>
</evidence>
<dbReference type="GO" id="GO:0008153">
    <property type="term" value="P:4-aminobenzoate biosynthetic process"/>
    <property type="evidence" value="ECO:0007669"/>
    <property type="project" value="TreeGrafter"/>
</dbReference>
<sequence>MIGRRLVNGVESSAISVDDRGLQYGDGLFETMAAMNGRVRHFERHMERLADGCRRLGLPAPDPDLIAKECERALEGLGVGAVKLMLTRGPGPRSYRPPVDPSVTRIIVSTAARSRNDPEDGIIVRLCETPLGLNPVLAGLKHLNRLEQVMACSEWDDPSIAEGLMASVDGRLVGATAANFFLVRGGGLAT</sequence>
<dbReference type="GO" id="GO:0008483">
    <property type="term" value="F:transaminase activity"/>
    <property type="evidence" value="ECO:0007669"/>
    <property type="project" value="UniProtKB-KW"/>
</dbReference>
<comment type="catalytic activity">
    <reaction evidence="9">
        <text>4-amino-4-deoxychorismate = 4-aminobenzoate + pyruvate + H(+)</text>
        <dbReference type="Rhea" id="RHEA:16201"/>
        <dbReference type="ChEBI" id="CHEBI:15361"/>
        <dbReference type="ChEBI" id="CHEBI:15378"/>
        <dbReference type="ChEBI" id="CHEBI:17836"/>
        <dbReference type="ChEBI" id="CHEBI:58406"/>
        <dbReference type="EC" id="4.1.3.38"/>
    </reaction>
</comment>
<evidence type="ECO:0000256" key="1">
    <source>
        <dbReference type="ARBA" id="ARBA00001933"/>
    </source>
</evidence>
<dbReference type="InterPro" id="IPR050571">
    <property type="entry name" value="Class-IV_PLP-Dep_Aminotrnsfr"/>
</dbReference>
<dbReference type="InterPro" id="IPR036038">
    <property type="entry name" value="Aminotransferase-like"/>
</dbReference>
<reference evidence="10" key="1">
    <citation type="submission" date="2010-07" db="EMBL/GenBank/DDBJ databases">
        <authorList>
            <consortium name="CONSOLIDER consortium CSD2007-00005"/>
            <person name="Guazzaroni M.-E."/>
            <person name="Richter M."/>
            <person name="Garcia-Salamanca A."/>
            <person name="Yarza P."/>
            <person name="Ferrer M."/>
        </authorList>
    </citation>
    <scope>NUCLEOTIDE SEQUENCE</scope>
</reference>
<dbReference type="GO" id="GO:0005829">
    <property type="term" value="C:cytosol"/>
    <property type="evidence" value="ECO:0007669"/>
    <property type="project" value="TreeGrafter"/>
</dbReference>
<keyword evidence="10" id="KW-0032">Aminotransferase</keyword>
<comment type="cofactor">
    <cofactor evidence="1">
        <name>pyridoxal 5'-phosphate</name>
        <dbReference type="ChEBI" id="CHEBI:597326"/>
    </cofactor>
</comment>
<dbReference type="PANTHER" id="PTHR42743:SF2">
    <property type="entry name" value="AMINODEOXYCHORISMATE LYASE"/>
    <property type="match status" value="1"/>
</dbReference>
<proteinExistence type="inferred from homology"/>
<dbReference type="AlphaFoldDB" id="D9PF93"/>
<dbReference type="InterPro" id="IPR043131">
    <property type="entry name" value="BCAT-like_N"/>
</dbReference>
<dbReference type="Gene3D" id="3.20.10.10">
    <property type="entry name" value="D-amino Acid Aminotransferase, subunit A, domain 2"/>
    <property type="match status" value="1"/>
</dbReference>
<dbReference type="PANTHER" id="PTHR42743">
    <property type="entry name" value="AMINO-ACID AMINOTRANSFERASE"/>
    <property type="match status" value="1"/>
</dbReference>
<comment type="subunit">
    <text evidence="3">Homodimer.</text>
</comment>
<dbReference type="InterPro" id="IPR017824">
    <property type="entry name" value="Aminodeoxychorismate_lyase_IV"/>
</dbReference>
<keyword evidence="5" id="KW-0289">Folate biosynthesis</keyword>
<keyword evidence="6" id="KW-0456">Lyase</keyword>
<dbReference type="InterPro" id="IPR001544">
    <property type="entry name" value="Aminotrans_IV"/>
</dbReference>
<dbReference type="InterPro" id="IPR043132">
    <property type="entry name" value="BCAT-like_C"/>
</dbReference>
<evidence type="ECO:0000256" key="6">
    <source>
        <dbReference type="ARBA" id="ARBA00023239"/>
    </source>
</evidence>
<evidence type="ECO:0000256" key="3">
    <source>
        <dbReference type="ARBA" id="ARBA00011738"/>
    </source>
</evidence>
<comment type="caution">
    <text evidence="10">The sequence shown here is derived from an EMBL/GenBank/DDBJ whole genome shotgun (WGS) entry which is preliminary data.</text>
</comment>
<accession>D9PF93</accession>
<dbReference type="EC" id="4.1.3.38" evidence="8"/>
<protein>
    <recommendedName>
        <fullName evidence="8">aminodeoxychorismate lyase</fullName>
        <ecNumber evidence="8">4.1.3.38</ecNumber>
    </recommendedName>
</protein>
<evidence type="ECO:0000256" key="7">
    <source>
        <dbReference type="ARBA" id="ARBA00035633"/>
    </source>
</evidence>
<name>D9PF93_9ZZZZ</name>
<dbReference type="GO" id="GO:0030170">
    <property type="term" value="F:pyridoxal phosphate binding"/>
    <property type="evidence" value="ECO:0007669"/>
    <property type="project" value="InterPro"/>
</dbReference>
<reference evidence="10" key="2">
    <citation type="journal article" date="2011" name="Microb. Ecol.">
        <title>Taxonomic and Functional Metagenomic Profiling of the Microbial Community in the Anoxic Sediment of a Sub-saline Shallow Lake (Laguna de Carrizo, Central Spain).</title>
        <authorList>
            <person name="Ferrer M."/>
            <person name="Guazzaroni M.E."/>
            <person name="Richter M."/>
            <person name="Garcia-Salamanca A."/>
            <person name="Yarza P."/>
            <person name="Suarez-Suarez A."/>
            <person name="Solano J."/>
            <person name="Alcaide M."/>
            <person name="van Dillewijn P."/>
            <person name="Molina-Henares M.A."/>
            <person name="Lopez-Cortes N."/>
            <person name="Al-Ramahi Y."/>
            <person name="Guerrero C."/>
            <person name="Acosta A."/>
            <person name="de Eugenio L.I."/>
            <person name="Martinez V."/>
            <person name="Marques S."/>
            <person name="Rojo F."/>
            <person name="Santero E."/>
            <person name="Genilloud O."/>
            <person name="Perez-Perez J."/>
            <person name="Rossello-Mora R."/>
            <person name="Ramos J.L."/>
        </authorList>
    </citation>
    <scope>NUCLEOTIDE SEQUENCE</scope>
</reference>
<dbReference type="EMBL" id="ADZX01000030">
    <property type="protein sequence ID" value="EFK97773.1"/>
    <property type="molecule type" value="Genomic_DNA"/>
</dbReference>
<dbReference type="GO" id="GO:0046656">
    <property type="term" value="P:folic acid biosynthetic process"/>
    <property type="evidence" value="ECO:0007669"/>
    <property type="project" value="UniProtKB-KW"/>
</dbReference>
<comment type="similarity">
    <text evidence="2">Belongs to the class-IV pyridoxal-phosphate-dependent aminotransferase family.</text>
</comment>
<keyword evidence="4" id="KW-0663">Pyridoxal phosphate</keyword>
<dbReference type="Gene3D" id="3.30.470.10">
    <property type="match status" value="1"/>
</dbReference>
<dbReference type="Pfam" id="PF01063">
    <property type="entry name" value="Aminotran_4"/>
    <property type="match status" value="1"/>
</dbReference>
<organism evidence="10">
    <name type="scientific">sediment metagenome</name>
    <dbReference type="NCBI Taxonomy" id="749907"/>
    <lineage>
        <taxon>unclassified sequences</taxon>
        <taxon>metagenomes</taxon>
        <taxon>ecological metagenomes</taxon>
    </lineage>
</organism>
<keyword evidence="10" id="KW-0808">Transferase</keyword>